<organism evidence="2 3">
    <name type="scientific">Marinilabilia salmonicolor</name>
    <dbReference type="NCBI Taxonomy" id="989"/>
    <lineage>
        <taxon>Bacteria</taxon>
        <taxon>Pseudomonadati</taxon>
        <taxon>Bacteroidota</taxon>
        <taxon>Bacteroidia</taxon>
        <taxon>Marinilabiliales</taxon>
        <taxon>Marinilabiliaceae</taxon>
        <taxon>Marinilabilia</taxon>
    </lineage>
</organism>
<reference evidence="2 3" key="1">
    <citation type="submission" date="2018-07" db="EMBL/GenBank/DDBJ databases">
        <title>Freshwater and sediment microbial communities from various areas in North America, analyzing microbe dynamics in response to fracking.</title>
        <authorList>
            <person name="Lamendella R."/>
        </authorList>
    </citation>
    <scope>NUCLEOTIDE SEQUENCE [LARGE SCALE GENOMIC DNA]</scope>
    <source>
        <strain evidence="2 3">160A</strain>
    </source>
</reference>
<dbReference type="Proteomes" id="UP000252733">
    <property type="component" value="Unassembled WGS sequence"/>
</dbReference>
<dbReference type="SUPFAM" id="SSF64307">
    <property type="entry name" value="SirA-like"/>
    <property type="match status" value="1"/>
</dbReference>
<dbReference type="InterPro" id="IPR036868">
    <property type="entry name" value="TusA-like_sf"/>
</dbReference>
<evidence type="ECO:0000259" key="1">
    <source>
        <dbReference type="PROSITE" id="PS01148"/>
    </source>
</evidence>
<comment type="caution">
    <text evidence="2">The sequence shown here is derived from an EMBL/GenBank/DDBJ whole genome shotgun (WGS) entry which is preliminary data.</text>
</comment>
<dbReference type="PROSITE" id="PS01148">
    <property type="entry name" value="UPF0033"/>
    <property type="match status" value="1"/>
</dbReference>
<dbReference type="InterPro" id="IPR019870">
    <property type="entry name" value="Se_metab_YedF"/>
</dbReference>
<dbReference type="Pfam" id="PF02635">
    <property type="entry name" value="DsrE"/>
    <property type="match status" value="1"/>
</dbReference>
<name>A0A368V4C6_9BACT</name>
<dbReference type="InterPro" id="IPR027396">
    <property type="entry name" value="DsrEFH-like"/>
</dbReference>
<sequence>MKTIDTKGRLCPEPLIMARNGLREVNEGEKMQVISDNDTSYQNLMSFLEDLGANPVADKKDGIYTIEVTKPAESASVAESNPEAYCAVPQPAGGNTDYVVVARSCRMGDGEDDLGSLLIRGYFNALKEMDQLPTHIIMYNGGVKLAVKDTDTAAALAELEDKDVSVLVCGTCVDYYSMKEQIGVGRISNMYQIATTLAEAGKVVYL</sequence>
<dbReference type="NCBIfam" id="TIGR03527">
    <property type="entry name" value="selenium_YedF"/>
    <property type="match status" value="1"/>
</dbReference>
<evidence type="ECO:0000313" key="2">
    <source>
        <dbReference type="EMBL" id="RCW34544.1"/>
    </source>
</evidence>
<dbReference type="SUPFAM" id="SSF75169">
    <property type="entry name" value="DsrEFH-like"/>
    <property type="match status" value="1"/>
</dbReference>
<keyword evidence="3" id="KW-1185">Reference proteome</keyword>
<dbReference type="AlphaFoldDB" id="A0A368V4C6"/>
<dbReference type="InterPro" id="IPR003787">
    <property type="entry name" value="Sulphur_relay_DsrE/F-like"/>
</dbReference>
<proteinExistence type="predicted"/>
<dbReference type="Gene3D" id="3.30.110.40">
    <property type="entry name" value="TusA-like domain"/>
    <property type="match status" value="1"/>
</dbReference>
<gene>
    <name evidence="2" type="ORF">DFO77_11145</name>
</gene>
<feature type="domain" description="UPF0033" evidence="1">
    <location>
        <begin position="4"/>
        <end position="28"/>
    </location>
</feature>
<dbReference type="EMBL" id="QPIZ01000011">
    <property type="protein sequence ID" value="RCW34544.1"/>
    <property type="molecule type" value="Genomic_DNA"/>
</dbReference>
<dbReference type="Pfam" id="PF01206">
    <property type="entry name" value="TusA"/>
    <property type="match status" value="1"/>
</dbReference>
<dbReference type="Gene3D" id="3.40.1260.10">
    <property type="entry name" value="DsrEFH-like"/>
    <property type="match status" value="1"/>
</dbReference>
<dbReference type="InterPro" id="IPR001455">
    <property type="entry name" value="TusA-like"/>
</dbReference>
<protein>
    <submittedName>
        <fullName evidence="2">Selenium metabolism protein YedF</fullName>
    </submittedName>
</protein>
<accession>A0A368V4C6</accession>
<dbReference type="RefSeq" id="WP_114437040.1">
    <property type="nucleotide sequence ID" value="NZ_QPIZ01000011.1"/>
</dbReference>
<evidence type="ECO:0000313" key="3">
    <source>
        <dbReference type="Proteomes" id="UP000252733"/>
    </source>
</evidence>